<feature type="transmembrane region" description="Helical" evidence="8">
    <location>
        <begin position="369"/>
        <end position="388"/>
    </location>
</feature>
<dbReference type="NCBIfam" id="TIGR00710">
    <property type="entry name" value="efflux_Bcr_CflA"/>
    <property type="match status" value="1"/>
</dbReference>
<keyword evidence="6 8" id="KW-1133">Transmembrane helix</keyword>
<dbReference type="EMBL" id="CP030041">
    <property type="protein sequence ID" value="AWW28925.1"/>
    <property type="molecule type" value="Genomic_DNA"/>
</dbReference>
<evidence type="ECO:0000256" key="8">
    <source>
        <dbReference type="SAM" id="Phobius"/>
    </source>
</evidence>
<dbReference type="GO" id="GO:0015385">
    <property type="term" value="F:sodium:proton antiporter activity"/>
    <property type="evidence" value="ECO:0007669"/>
    <property type="project" value="TreeGrafter"/>
</dbReference>
<feature type="transmembrane region" description="Helical" evidence="8">
    <location>
        <begin position="133"/>
        <end position="155"/>
    </location>
</feature>
<evidence type="ECO:0000259" key="9">
    <source>
        <dbReference type="PROSITE" id="PS50850"/>
    </source>
</evidence>
<dbReference type="PROSITE" id="PS50850">
    <property type="entry name" value="MFS"/>
    <property type="match status" value="1"/>
</dbReference>
<comment type="subcellular location">
    <subcellularLocation>
        <location evidence="1">Cell membrane</location>
        <topology evidence="1">Multi-pass membrane protein</topology>
    </subcellularLocation>
</comment>
<dbReference type="GO" id="GO:0005886">
    <property type="term" value="C:plasma membrane"/>
    <property type="evidence" value="ECO:0007669"/>
    <property type="project" value="UniProtKB-SubCell"/>
</dbReference>
<dbReference type="InterPro" id="IPR011701">
    <property type="entry name" value="MFS"/>
</dbReference>
<evidence type="ECO:0000256" key="6">
    <source>
        <dbReference type="ARBA" id="ARBA00022989"/>
    </source>
</evidence>
<dbReference type="InterPro" id="IPR020846">
    <property type="entry name" value="MFS_dom"/>
</dbReference>
<keyword evidence="4" id="KW-1003">Cell membrane</keyword>
<evidence type="ECO:0000256" key="2">
    <source>
        <dbReference type="ARBA" id="ARBA00006236"/>
    </source>
</evidence>
<evidence type="ECO:0000256" key="4">
    <source>
        <dbReference type="ARBA" id="ARBA00022475"/>
    </source>
</evidence>
<dbReference type="OrthoDB" id="9800416at2"/>
<dbReference type="FunFam" id="1.20.1720.10:FF:000005">
    <property type="entry name" value="Bcr/CflA family efflux transporter"/>
    <property type="match status" value="1"/>
</dbReference>
<feature type="transmembrane region" description="Helical" evidence="8">
    <location>
        <begin position="45"/>
        <end position="64"/>
    </location>
</feature>
<protein>
    <submittedName>
        <fullName evidence="10">Bcr/CflA family drug resistance efflux transporter</fullName>
    </submittedName>
</protein>
<feature type="domain" description="Major facilitator superfamily (MFS) profile" evidence="9">
    <location>
        <begin position="9"/>
        <end position="393"/>
    </location>
</feature>
<dbReference type="Gene3D" id="1.20.1720.10">
    <property type="entry name" value="Multidrug resistance protein D"/>
    <property type="match status" value="1"/>
</dbReference>
<keyword evidence="11" id="KW-1185">Reference proteome</keyword>
<feature type="transmembrane region" description="Helical" evidence="8">
    <location>
        <begin position="251"/>
        <end position="271"/>
    </location>
</feature>
<dbReference type="KEGG" id="est:DN752_01580"/>
<dbReference type="InterPro" id="IPR004812">
    <property type="entry name" value="Efflux_drug-R_Bcr/CmlA"/>
</dbReference>
<feature type="transmembrane region" description="Helical" evidence="8">
    <location>
        <begin position="213"/>
        <end position="231"/>
    </location>
</feature>
<feature type="transmembrane region" description="Helical" evidence="8">
    <location>
        <begin position="76"/>
        <end position="94"/>
    </location>
</feature>
<evidence type="ECO:0000313" key="11">
    <source>
        <dbReference type="Proteomes" id="UP000248688"/>
    </source>
</evidence>
<evidence type="ECO:0000313" key="10">
    <source>
        <dbReference type="EMBL" id="AWW28925.1"/>
    </source>
</evidence>
<sequence length="412" mass="44418">MSKKQYFVVILILGALSTISPFSIDMYLPGFPSIAKNLGTSIANVQLSLTSYLVGIAIGQLFYGPLLDRFGRKKPLYIGLLIYVLASVACALSNTVENLILMRFVQAIGGCAGMVAAQAMVRDIFPVNKTAQAMALLMLVIAVSPMIAPTVGGFVTAHYDWHTVFMILAGITVMIIIAAYFLLPDGAQPDQEVSLKPKQVVKKYVEVTKNRQFLVYMLVGGVAGAAPFAYISGSADVFMNIYGVTEQQYGWIFALLAFSMIGSTQLNHILLKKFTSQQIIKVALTYQTIIGFVLILGVWNGWLNVYTLIGMMFVFLTGHGLANPNAAALTLAPFSRNAGSAAALMGSVRMAMGGLVSGAVSIFHNGTASPMVILMTFCSVGGLLTLVIDTNQKRVEKKRKAVEEEKQHSMAV</sequence>
<dbReference type="PANTHER" id="PTHR23502:SF132">
    <property type="entry name" value="POLYAMINE TRANSPORTER 2-RELATED"/>
    <property type="match status" value="1"/>
</dbReference>
<accession>A0A2Z4IDQ4</accession>
<dbReference type="Proteomes" id="UP000248688">
    <property type="component" value="Chromosome"/>
</dbReference>
<dbReference type="CDD" id="cd17320">
    <property type="entry name" value="MFS_MdfA_MDR_like"/>
    <property type="match status" value="1"/>
</dbReference>
<evidence type="ECO:0000256" key="3">
    <source>
        <dbReference type="ARBA" id="ARBA00022448"/>
    </source>
</evidence>
<evidence type="ECO:0000256" key="5">
    <source>
        <dbReference type="ARBA" id="ARBA00022692"/>
    </source>
</evidence>
<dbReference type="AlphaFoldDB" id="A0A2Z4IDQ4"/>
<dbReference type="SUPFAM" id="SSF103473">
    <property type="entry name" value="MFS general substrate transporter"/>
    <property type="match status" value="1"/>
</dbReference>
<dbReference type="Pfam" id="PF07690">
    <property type="entry name" value="MFS_1"/>
    <property type="match status" value="1"/>
</dbReference>
<organism evidence="10 11">
    <name type="scientific">Echinicola strongylocentroti</name>
    <dbReference type="NCBI Taxonomy" id="1795355"/>
    <lineage>
        <taxon>Bacteria</taxon>
        <taxon>Pseudomonadati</taxon>
        <taxon>Bacteroidota</taxon>
        <taxon>Cytophagia</taxon>
        <taxon>Cytophagales</taxon>
        <taxon>Cyclobacteriaceae</taxon>
        <taxon>Echinicola</taxon>
    </lineage>
</organism>
<dbReference type="RefSeq" id="WP_112782346.1">
    <property type="nucleotide sequence ID" value="NZ_CP030041.1"/>
</dbReference>
<comment type="similarity">
    <text evidence="2">Belongs to the major facilitator superfamily. Bcr/CmlA family.</text>
</comment>
<keyword evidence="3" id="KW-0813">Transport</keyword>
<gene>
    <name evidence="10" type="ORF">DN752_01580</name>
</gene>
<dbReference type="PANTHER" id="PTHR23502">
    <property type="entry name" value="MAJOR FACILITATOR SUPERFAMILY"/>
    <property type="match status" value="1"/>
</dbReference>
<feature type="transmembrane region" description="Helical" evidence="8">
    <location>
        <begin position="161"/>
        <end position="183"/>
    </location>
</feature>
<proteinExistence type="inferred from homology"/>
<evidence type="ECO:0000256" key="7">
    <source>
        <dbReference type="ARBA" id="ARBA00023136"/>
    </source>
</evidence>
<evidence type="ECO:0000256" key="1">
    <source>
        <dbReference type="ARBA" id="ARBA00004651"/>
    </source>
</evidence>
<reference evidence="10 11" key="1">
    <citation type="submission" date="2018-06" db="EMBL/GenBank/DDBJ databases">
        <title>Echinicola strongylocentroti sp. nov., isolated from a sea urchin Strongylocentrotus intermedius.</title>
        <authorList>
            <person name="Bae S.S."/>
        </authorList>
    </citation>
    <scope>NUCLEOTIDE SEQUENCE [LARGE SCALE GENOMIC DNA]</scope>
    <source>
        <strain evidence="10 11">MEBiC08714</strain>
    </source>
</reference>
<dbReference type="GO" id="GO:0042910">
    <property type="term" value="F:xenobiotic transmembrane transporter activity"/>
    <property type="evidence" value="ECO:0007669"/>
    <property type="project" value="InterPro"/>
</dbReference>
<keyword evidence="7 8" id="KW-0472">Membrane</keyword>
<feature type="transmembrane region" description="Helical" evidence="8">
    <location>
        <begin position="100"/>
        <end position="121"/>
    </location>
</feature>
<keyword evidence="5 8" id="KW-0812">Transmembrane</keyword>
<dbReference type="InterPro" id="IPR036259">
    <property type="entry name" value="MFS_trans_sf"/>
</dbReference>
<dbReference type="NCBIfam" id="NF008314">
    <property type="entry name" value="PRK11102.1"/>
    <property type="match status" value="1"/>
</dbReference>
<dbReference type="GO" id="GO:1990961">
    <property type="term" value="P:xenobiotic detoxification by transmembrane export across the plasma membrane"/>
    <property type="evidence" value="ECO:0007669"/>
    <property type="project" value="InterPro"/>
</dbReference>
<name>A0A2Z4IDQ4_9BACT</name>